<protein>
    <submittedName>
        <fullName evidence="1">LVIVD repeat-containing protein</fullName>
    </submittedName>
</protein>
<dbReference type="InterPro" id="IPR011048">
    <property type="entry name" value="Haem_d1_sf"/>
</dbReference>
<dbReference type="EMBL" id="JBHSMF010000010">
    <property type="protein sequence ID" value="MFC5499737.1"/>
    <property type="molecule type" value="Genomic_DNA"/>
</dbReference>
<gene>
    <name evidence="1" type="ORF">ACFPOE_19495</name>
</gene>
<accession>A0ABW0NI50</accession>
<proteinExistence type="predicted"/>
<dbReference type="SUPFAM" id="SSF51004">
    <property type="entry name" value="C-terminal (heme d1) domain of cytochrome cd1-nitrite reductase"/>
    <property type="match status" value="1"/>
</dbReference>
<sequence>MEPTASKNISFVSHSDMGGRADGVQIMVHRGYAYVGHGFSNGISVIDVRDPRKPRPVNFIACPPGTRALHLQTHGDLLLAVNAPSVWTMQEFQQDEKTYFGASPADSLKRQAGKFTSGLRVYDISSPEQPREIGFMPVHGIGPHRLWYVGGRYAYASIHFADFTDHVFSVIDLKDPTRPEVVGRWWLPGMWSGGGEAPTWPKGKRYALHHALVAGDLAFGAWRDGGLTILDIKDPTQPKLLAHRNTDPPFGGMTHSPLPLPDRNLLIVGDEATAPNCSEGLRYIWVCDIREPSNPVTIATMPQPQEADYCAKGGNFGSHNLHENRPGAFQSSRLVFATYYNAGVRVFDIENPFRPQEVGYYVPPNPTRMMDPRPNRPQVIQCCDCYVDREGFMYLTDPNAGLNILHYDGPLV</sequence>
<dbReference type="Proteomes" id="UP001596037">
    <property type="component" value="Unassembled WGS sequence"/>
</dbReference>
<organism evidence="1 2">
    <name type="scientific">Caenimonas terrae</name>
    <dbReference type="NCBI Taxonomy" id="696074"/>
    <lineage>
        <taxon>Bacteria</taxon>
        <taxon>Pseudomonadati</taxon>
        <taxon>Pseudomonadota</taxon>
        <taxon>Betaproteobacteria</taxon>
        <taxon>Burkholderiales</taxon>
        <taxon>Comamonadaceae</taxon>
        <taxon>Caenimonas</taxon>
    </lineage>
</organism>
<reference evidence="2" key="1">
    <citation type="journal article" date="2019" name="Int. J. Syst. Evol. Microbiol.">
        <title>The Global Catalogue of Microorganisms (GCM) 10K type strain sequencing project: providing services to taxonomists for standard genome sequencing and annotation.</title>
        <authorList>
            <consortium name="The Broad Institute Genomics Platform"/>
            <consortium name="The Broad Institute Genome Sequencing Center for Infectious Disease"/>
            <person name="Wu L."/>
            <person name="Ma J."/>
        </authorList>
    </citation>
    <scope>NUCLEOTIDE SEQUENCE [LARGE SCALE GENOMIC DNA]</scope>
    <source>
        <strain evidence="2">CCUG 57401</strain>
    </source>
</reference>
<name>A0ABW0NI50_9BURK</name>
<dbReference type="InterPro" id="IPR013211">
    <property type="entry name" value="LVIVD"/>
</dbReference>
<evidence type="ECO:0000313" key="1">
    <source>
        <dbReference type="EMBL" id="MFC5499737.1"/>
    </source>
</evidence>
<dbReference type="Pfam" id="PF08309">
    <property type="entry name" value="LVIVD"/>
    <property type="match status" value="2"/>
</dbReference>
<keyword evidence="2" id="KW-1185">Reference proteome</keyword>
<comment type="caution">
    <text evidence="1">The sequence shown here is derived from an EMBL/GenBank/DDBJ whole genome shotgun (WGS) entry which is preliminary data.</text>
</comment>
<evidence type="ECO:0000313" key="2">
    <source>
        <dbReference type="Proteomes" id="UP001596037"/>
    </source>
</evidence>
<dbReference type="RefSeq" id="WP_376851988.1">
    <property type="nucleotide sequence ID" value="NZ_JBHSMF010000010.1"/>
</dbReference>